<dbReference type="Proteomes" id="UP001054892">
    <property type="component" value="Unassembled WGS sequence"/>
</dbReference>
<evidence type="ECO:0000313" key="5">
    <source>
        <dbReference type="Proteomes" id="UP001054892"/>
    </source>
</evidence>
<evidence type="ECO:0000256" key="1">
    <source>
        <dbReference type="SAM" id="MobiDB-lite"/>
    </source>
</evidence>
<evidence type="ECO:0000313" key="2">
    <source>
        <dbReference type="EMBL" id="BCG24729.1"/>
    </source>
</evidence>
<dbReference type="KEGG" id="ptw:TUM18999_29200"/>
<accession>A0A6J4E603</accession>
<evidence type="ECO:0000313" key="4">
    <source>
        <dbReference type="Proteomes" id="UP000509383"/>
    </source>
</evidence>
<keyword evidence="5" id="KW-1185">Reference proteome</keyword>
<dbReference type="EMBL" id="AP023189">
    <property type="protein sequence ID" value="BCG24729.1"/>
    <property type="molecule type" value="Genomic_DNA"/>
</dbReference>
<proteinExistence type="predicted"/>
<evidence type="ECO:0000313" key="3">
    <source>
        <dbReference type="EMBL" id="GJN54032.1"/>
    </source>
</evidence>
<name>A0A6J4E603_9PSED</name>
<dbReference type="AlphaFoldDB" id="A0A6J4E603"/>
<reference evidence="2 4" key="1">
    <citation type="submission" date="2020-05" db="EMBL/GenBank/DDBJ databases">
        <title>Characterization of novel class B3 metallo-beta-lactamase from novel Pseudomonas species.</title>
        <authorList>
            <person name="Yamada K."/>
            <person name="Aoki K."/>
            <person name="Ishii Y."/>
        </authorList>
    </citation>
    <scope>NUCLEOTIDE SEQUENCE [LARGE SCALE GENOMIC DNA]</scope>
    <source>
        <strain evidence="2 4">TUM18999</strain>
        <strain evidence="3 5">TUM20286</strain>
    </source>
</reference>
<dbReference type="EMBL" id="BQKM01000008">
    <property type="protein sequence ID" value="GJN54032.1"/>
    <property type="molecule type" value="Genomic_DNA"/>
</dbReference>
<gene>
    <name evidence="2" type="ORF">TUM18999_29200</name>
    <name evidence="3" type="ORF">TUM20286_37840</name>
</gene>
<sequence length="94" mass="9716">MQALGERHGKDGGEQEDHGDLQRAAFMGHGSFLGLTYERSDGAAEGARIGGGGRRCHGAALCPVGAVPARGAKILAAARRAAILLRSRTRSPLP</sequence>
<feature type="region of interest" description="Disordered" evidence="1">
    <location>
        <begin position="1"/>
        <end position="23"/>
    </location>
</feature>
<protein>
    <submittedName>
        <fullName evidence="2">Uncharacterized protein</fullName>
    </submittedName>
</protein>
<organism evidence="2 4">
    <name type="scientific">Pseudomonas tohonis</name>
    <dbReference type="NCBI Taxonomy" id="2725477"/>
    <lineage>
        <taxon>Bacteria</taxon>
        <taxon>Pseudomonadati</taxon>
        <taxon>Pseudomonadota</taxon>
        <taxon>Gammaproteobacteria</taxon>
        <taxon>Pseudomonadales</taxon>
        <taxon>Pseudomonadaceae</taxon>
        <taxon>Pseudomonas</taxon>
    </lineage>
</organism>
<feature type="compositionally biased region" description="Basic and acidic residues" evidence="1">
    <location>
        <begin position="1"/>
        <end position="21"/>
    </location>
</feature>
<dbReference type="Proteomes" id="UP000509383">
    <property type="component" value="Chromosome"/>
</dbReference>